<dbReference type="InterPro" id="IPR036390">
    <property type="entry name" value="WH_DNA-bd_sf"/>
</dbReference>
<protein>
    <submittedName>
        <fullName evidence="5">MarR family winged helix-turn-helix transcriptional regulator</fullName>
    </submittedName>
</protein>
<name>A0ABV8SXM8_9GAMM</name>
<dbReference type="SMART" id="SM00347">
    <property type="entry name" value="HTH_MARR"/>
    <property type="match status" value="1"/>
</dbReference>
<keyword evidence="1" id="KW-0805">Transcription regulation</keyword>
<dbReference type="EMBL" id="JBHSDU010000010">
    <property type="protein sequence ID" value="MFC4311772.1"/>
    <property type="molecule type" value="Genomic_DNA"/>
</dbReference>
<dbReference type="Pfam" id="PF12802">
    <property type="entry name" value="MarR_2"/>
    <property type="match status" value="1"/>
</dbReference>
<dbReference type="InterPro" id="IPR036388">
    <property type="entry name" value="WH-like_DNA-bd_sf"/>
</dbReference>
<sequence>MAKKQPPSKNTRSGATRGPFRTLYLVKQVQYKTFLRLEAALQPLGVTTTQFRILTALSRGDNKRSSAELSRLFGVKPQTMIKQIVNLESNGLIERNLAKGSKRVLEVSMTEAGRGALRACDKAATAVEASIFASFGPGELETYRALMEKVLAGLHDIPDDEEEEE</sequence>
<evidence type="ECO:0000256" key="3">
    <source>
        <dbReference type="ARBA" id="ARBA00023163"/>
    </source>
</evidence>
<evidence type="ECO:0000256" key="1">
    <source>
        <dbReference type="ARBA" id="ARBA00023015"/>
    </source>
</evidence>
<evidence type="ECO:0000313" key="6">
    <source>
        <dbReference type="Proteomes" id="UP001595904"/>
    </source>
</evidence>
<proteinExistence type="predicted"/>
<accession>A0ABV8SXM8</accession>
<keyword evidence="6" id="KW-1185">Reference proteome</keyword>
<dbReference type="PROSITE" id="PS01117">
    <property type="entry name" value="HTH_MARR_1"/>
    <property type="match status" value="1"/>
</dbReference>
<dbReference type="InterPro" id="IPR000835">
    <property type="entry name" value="HTH_MarR-typ"/>
</dbReference>
<dbReference type="PANTHER" id="PTHR42756">
    <property type="entry name" value="TRANSCRIPTIONAL REGULATOR, MARR"/>
    <property type="match status" value="1"/>
</dbReference>
<reference evidence="6" key="1">
    <citation type="journal article" date="2019" name="Int. J. Syst. Evol. Microbiol.">
        <title>The Global Catalogue of Microorganisms (GCM) 10K type strain sequencing project: providing services to taxonomists for standard genome sequencing and annotation.</title>
        <authorList>
            <consortium name="The Broad Institute Genomics Platform"/>
            <consortium name="The Broad Institute Genome Sequencing Center for Infectious Disease"/>
            <person name="Wu L."/>
            <person name="Ma J."/>
        </authorList>
    </citation>
    <scope>NUCLEOTIDE SEQUENCE [LARGE SCALE GENOMIC DNA]</scope>
    <source>
        <strain evidence="6">CGMCC 1.10759</strain>
    </source>
</reference>
<keyword evidence="2" id="KW-0238">DNA-binding</keyword>
<evidence type="ECO:0000259" key="4">
    <source>
        <dbReference type="PROSITE" id="PS50995"/>
    </source>
</evidence>
<gene>
    <name evidence="5" type="ORF">ACFPN2_21995</name>
</gene>
<dbReference type="PRINTS" id="PR00598">
    <property type="entry name" value="HTHMARR"/>
</dbReference>
<dbReference type="Gene3D" id="1.10.10.10">
    <property type="entry name" value="Winged helix-like DNA-binding domain superfamily/Winged helix DNA-binding domain"/>
    <property type="match status" value="1"/>
</dbReference>
<dbReference type="PROSITE" id="PS50995">
    <property type="entry name" value="HTH_MARR_2"/>
    <property type="match status" value="1"/>
</dbReference>
<evidence type="ECO:0000313" key="5">
    <source>
        <dbReference type="EMBL" id="MFC4311772.1"/>
    </source>
</evidence>
<dbReference type="InterPro" id="IPR023187">
    <property type="entry name" value="Tscrpt_reg_MarR-type_CS"/>
</dbReference>
<dbReference type="RefSeq" id="WP_380600608.1">
    <property type="nucleotide sequence ID" value="NZ_JBHSDU010000010.1"/>
</dbReference>
<dbReference type="Proteomes" id="UP001595904">
    <property type="component" value="Unassembled WGS sequence"/>
</dbReference>
<comment type="caution">
    <text evidence="5">The sequence shown here is derived from an EMBL/GenBank/DDBJ whole genome shotgun (WGS) entry which is preliminary data.</text>
</comment>
<dbReference type="SUPFAM" id="SSF46785">
    <property type="entry name" value="Winged helix' DNA-binding domain"/>
    <property type="match status" value="1"/>
</dbReference>
<evidence type="ECO:0000256" key="2">
    <source>
        <dbReference type="ARBA" id="ARBA00023125"/>
    </source>
</evidence>
<feature type="domain" description="HTH marR-type" evidence="4">
    <location>
        <begin position="19"/>
        <end position="152"/>
    </location>
</feature>
<organism evidence="5 6">
    <name type="scientific">Steroidobacter flavus</name>
    <dbReference type="NCBI Taxonomy" id="1842136"/>
    <lineage>
        <taxon>Bacteria</taxon>
        <taxon>Pseudomonadati</taxon>
        <taxon>Pseudomonadota</taxon>
        <taxon>Gammaproteobacteria</taxon>
        <taxon>Steroidobacterales</taxon>
        <taxon>Steroidobacteraceae</taxon>
        <taxon>Steroidobacter</taxon>
    </lineage>
</organism>
<keyword evidence="3" id="KW-0804">Transcription</keyword>
<dbReference type="PANTHER" id="PTHR42756:SF1">
    <property type="entry name" value="TRANSCRIPTIONAL REPRESSOR OF EMRAB OPERON"/>
    <property type="match status" value="1"/>
</dbReference>